<dbReference type="SUPFAM" id="SSF54373">
    <property type="entry name" value="FAD-linked reductases, C-terminal domain"/>
    <property type="match status" value="1"/>
</dbReference>
<reference evidence="4" key="1">
    <citation type="journal article" date="2021" name="Nat. Commun.">
        <title>Genetic determinants of endophytism in the Arabidopsis root mycobiome.</title>
        <authorList>
            <person name="Mesny F."/>
            <person name="Miyauchi S."/>
            <person name="Thiergart T."/>
            <person name="Pickel B."/>
            <person name="Atanasova L."/>
            <person name="Karlsson M."/>
            <person name="Huettel B."/>
            <person name="Barry K.W."/>
            <person name="Haridas S."/>
            <person name="Chen C."/>
            <person name="Bauer D."/>
            <person name="Andreopoulos W."/>
            <person name="Pangilinan J."/>
            <person name="LaButti K."/>
            <person name="Riley R."/>
            <person name="Lipzen A."/>
            <person name="Clum A."/>
            <person name="Drula E."/>
            <person name="Henrissat B."/>
            <person name="Kohler A."/>
            <person name="Grigoriev I.V."/>
            <person name="Martin F.M."/>
            <person name="Hacquard S."/>
        </authorList>
    </citation>
    <scope>NUCLEOTIDE SEQUENCE</scope>
    <source>
        <strain evidence="4">MPI-CAGE-CH-0243</strain>
    </source>
</reference>
<sequence>MSASNSYSYVETLLGGIRRFPPAPTSDTPAFDFIIIGGGTAGLVLANRLTQREDISVLVLEAGENLTSHPRVKIPALYATLLGSDADWALVTEPQEGLKNRTLKIWQGRALGGSSAINTGIFVPTSRSNLDTWSELGNSGWDWRTLLPYFKKSHTLVPPTDPAVLEHLHIDDIDAVTIGTDGPIQVSYVNEAEDPLPNVWVETLEKLGHAPTGDLASGNLQGVFTNPNSIDASTRERSYATSAYLQPIEARPNLTVITGAFVQKIILSGSTPTVTATGVQYQKSSETLTATAKREVILSAGALHSPKILELSGIGNPTTLSEFNIETVIPNPNVGENLQDHPMAGFSFEVREGVDTMDDLYRQDPTKLQEVMRAYATERKGPLTQSAHSSALLALPSEPEPSAWFHAYAAQGNFTDEPLDASALLAGNFYTIIVSLLHPLSRGSVHISNSDSSAPAKINPQYLSHSQDLETFAKHMAFIARIITSSPMKFLIKPRGRRNAGAPKDLADLEAMKEYLRDTIQSSGHPVGTCAMLPRESRGVVDERLKVYGTKNLRVVDASVFPVATRGNPIATVYAVAERAADIVKEDLGLAKEGDD</sequence>
<dbReference type="PROSITE" id="PS00624">
    <property type="entry name" value="GMC_OXRED_2"/>
    <property type="match status" value="1"/>
</dbReference>
<proteinExistence type="inferred from homology"/>
<dbReference type="InterPro" id="IPR012132">
    <property type="entry name" value="GMC_OxRdtase"/>
</dbReference>
<feature type="domain" description="Glucose-methanol-choline oxidoreductase N-terminal" evidence="3">
    <location>
        <begin position="301"/>
        <end position="315"/>
    </location>
</feature>
<dbReference type="Pfam" id="PF00732">
    <property type="entry name" value="GMC_oxred_N"/>
    <property type="match status" value="1"/>
</dbReference>
<dbReference type="GO" id="GO:0050660">
    <property type="term" value="F:flavin adenine dinucleotide binding"/>
    <property type="evidence" value="ECO:0007669"/>
    <property type="project" value="InterPro"/>
</dbReference>
<dbReference type="SUPFAM" id="SSF51905">
    <property type="entry name" value="FAD/NAD(P)-binding domain"/>
    <property type="match status" value="1"/>
</dbReference>
<accession>A0A9P9IVX4</accession>
<feature type="binding site" evidence="2">
    <location>
        <position position="262"/>
    </location>
    <ligand>
        <name>FAD</name>
        <dbReference type="ChEBI" id="CHEBI:57692"/>
    </ligand>
</feature>
<organism evidence="4 5">
    <name type="scientific">Dendryphion nanum</name>
    <dbReference type="NCBI Taxonomy" id="256645"/>
    <lineage>
        <taxon>Eukaryota</taxon>
        <taxon>Fungi</taxon>
        <taxon>Dikarya</taxon>
        <taxon>Ascomycota</taxon>
        <taxon>Pezizomycotina</taxon>
        <taxon>Dothideomycetes</taxon>
        <taxon>Pleosporomycetidae</taxon>
        <taxon>Pleosporales</taxon>
        <taxon>Torulaceae</taxon>
        <taxon>Dendryphion</taxon>
    </lineage>
</organism>
<dbReference type="InterPro" id="IPR007867">
    <property type="entry name" value="GMC_OxRtase_C"/>
</dbReference>
<name>A0A9P9IVX4_9PLEO</name>
<dbReference type="InterPro" id="IPR000172">
    <property type="entry name" value="GMC_OxRdtase_N"/>
</dbReference>
<comment type="similarity">
    <text evidence="1">Belongs to the GMC oxidoreductase family.</text>
</comment>
<dbReference type="Pfam" id="PF05199">
    <property type="entry name" value="GMC_oxred_C"/>
    <property type="match status" value="1"/>
</dbReference>
<evidence type="ECO:0000313" key="4">
    <source>
        <dbReference type="EMBL" id="KAH7135557.1"/>
    </source>
</evidence>
<comment type="cofactor">
    <cofactor evidence="2">
        <name>FAD</name>
        <dbReference type="ChEBI" id="CHEBI:57692"/>
    </cofactor>
</comment>
<dbReference type="OrthoDB" id="269227at2759"/>
<dbReference type="PANTHER" id="PTHR11552:SF210">
    <property type="entry name" value="GLUCOSE-METHANOL-CHOLINE OXIDOREDUCTASE N-TERMINAL DOMAIN-CONTAINING PROTEIN-RELATED"/>
    <property type="match status" value="1"/>
</dbReference>
<dbReference type="InterPro" id="IPR036188">
    <property type="entry name" value="FAD/NAD-bd_sf"/>
</dbReference>
<evidence type="ECO:0000259" key="3">
    <source>
        <dbReference type="PROSITE" id="PS00624"/>
    </source>
</evidence>
<dbReference type="PANTHER" id="PTHR11552">
    <property type="entry name" value="GLUCOSE-METHANOL-CHOLINE GMC OXIDOREDUCTASE"/>
    <property type="match status" value="1"/>
</dbReference>
<comment type="caution">
    <text evidence="4">The sequence shown here is derived from an EMBL/GenBank/DDBJ whole genome shotgun (WGS) entry which is preliminary data.</text>
</comment>
<evidence type="ECO:0000313" key="5">
    <source>
        <dbReference type="Proteomes" id="UP000700596"/>
    </source>
</evidence>
<gene>
    <name evidence="4" type="ORF">B0J11DRAFT_162862</name>
</gene>
<dbReference type="AlphaFoldDB" id="A0A9P9IVX4"/>
<evidence type="ECO:0000256" key="2">
    <source>
        <dbReference type="PIRSR" id="PIRSR000137-2"/>
    </source>
</evidence>
<dbReference type="Proteomes" id="UP000700596">
    <property type="component" value="Unassembled WGS sequence"/>
</dbReference>
<keyword evidence="5" id="KW-1185">Reference proteome</keyword>
<dbReference type="PIRSF" id="PIRSF000137">
    <property type="entry name" value="Alcohol_oxidase"/>
    <property type="match status" value="1"/>
</dbReference>
<dbReference type="EMBL" id="JAGMWT010000002">
    <property type="protein sequence ID" value="KAH7135557.1"/>
    <property type="molecule type" value="Genomic_DNA"/>
</dbReference>
<dbReference type="Gene3D" id="3.50.50.60">
    <property type="entry name" value="FAD/NAD(P)-binding domain"/>
    <property type="match status" value="1"/>
</dbReference>
<dbReference type="Gene3D" id="3.30.560.10">
    <property type="entry name" value="Glucose Oxidase, domain 3"/>
    <property type="match status" value="1"/>
</dbReference>
<evidence type="ECO:0000256" key="1">
    <source>
        <dbReference type="ARBA" id="ARBA00010790"/>
    </source>
</evidence>
<keyword evidence="2" id="KW-0274">FAD</keyword>
<keyword evidence="2" id="KW-0285">Flavoprotein</keyword>
<protein>
    <submittedName>
        <fullName evidence="4">Glucose-methanol-choline oxidoreductase-like protein</fullName>
    </submittedName>
</protein>
<dbReference type="GO" id="GO:0016614">
    <property type="term" value="F:oxidoreductase activity, acting on CH-OH group of donors"/>
    <property type="evidence" value="ECO:0007669"/>
    <property type="project" value="InterPro"/>
</dbReference>